<keyword evidence="1" id="KW-0489">Methyltransferase</keyword>
<dbReference type="GO" id="GO:0032259">
    <property type="term" value="P:methylation"/>
    <property type="evidence" value="ECO:0007669"/>
    <property type="project" value="UniProtKB-KW"/>
</dbReference>
<dbReference type="GO" id="GO:0008168">
    <property type="term" value="F:methyltransferase activity"/>
    <property type="evidence" value="ECO:0007669"/>
    <property type="project" value="UniProtKB-KW"/>
</dbReference>
<name>A0A9D1G7B1_9FIRM</name>
<reference evidence="1" key="1">
    <citation type="submission" date="2020-10" db="EMBL/GenBank/DDBJ databases">
        <authorList>
            <person name="Gilroy R."/>
        </authorList>
    </citation>
    <scope>NUCLEOTIDE SEQUENCE</scope>
    <source>
        <strain evidence="1">14508</strain>
    </source>
</reference>
<reference evidence="1" key="2">
    <citation type="journal article" date="2021" name="PeerJ">
        <title>Extensive microbial diversity within the chicken gut microbiome revealed by metagenomics and culture.</title>
        <authorList>
            <person name="Gilroy R."/>
            <person name="Ravi A."/>
            <person name="Getino M."/>
            <person name="Pursley I."/>
            <person name="Horton D.L."/>
            <person name="Alikhan N.F."/>
            <person name="Baker D."/>
            <person name="Gharbi K."/>
            <person name="Hall N."/>
            <person name="Watson M."/>
            <person name="Adriaenssens E.M."/>
            <person name="Foster-Nyarko E."/>
            <person name="Jarju S."/>
            <person name="Secka A."/>
            <person name="Antonio M."/>
            <person name="Oren A."/>
            <person name="Chaudhuri R.R."/>
            <person name="La Ragione R."/>
            <person name="Hildebrand F."/>
            <person name="Pallen M.J."/>
        </authorList>
    </citation>
    <scope>NUCLEOTIDE SEQUENCE</scope>
    <source>
        <strain evidence="1">14508</strain>
    </source>
</reference>
<dbReference type="AlphaFoldDB" id="A0A9D1G7B1"/>
<proteinExistence type="predicted"/>
<accession>A0A9D1G7B1</accession>
<dbReference type="EMBL" id="DVKI01000018">
    <property type="protein sequence ID" value="HIT16874.1"/>
    <property type="molecule type" value="Genomic_DNA"/>
</dbReference>
<evidence type="ECO:0000313" key="1">
    <source>
        <dbReference type="EMBL" id="HIT16874.1"/>
    </source>
</evidence>
<keyword evidence="1" id="KW-0808">Transferase</keyword>
<protein>
    <submittedName>
        <fullName evidence="1">Class I SAM-dependent methyltransferase</fullName>
    </submittedName>
</protein>
<organism evidence="1 2">
    <name type="scientific">Candidatus Caccosoma faecigallinarum</name>
    <dbReference type="NCBI Taxonomy" id="2840720"/>
    <lineage>
        <taxon>Bacteria</taxon>
        <taxon>Bacillati</taxon>
        <taxon>Bacillota</taxon>
        <taxon>Bacillota incertae sedis</taxon>
        <taxon>Candidatus Caccosoma</taxon>
    </lineage>
</organism>
<evidence type="ECO:0000313" key="2">
    <source>
        <dbReference type="Proteomes" id="UP000886893"/>
    </source>
</evidence>
<sequence length="39" mass="4590">MSHYYDFDPSLQSKPKQIQTYIGNEKFTFLTDIGVFSKD</sequence>
<gene>
    <name evidence="1" type="ORF">IAD04_00625</name>
</gene>
<dbReference type="Proteomes" id="UP000886893">
    <property type="component" value="Unassembled WGS sequence"/>
</dbReference>
<comment type="caution">
    <text evidence="1">The sequence shown here is derived from an EMBL/GenBank/DDBJ whole genome shotgun (WGS) entry which is preliminary data.</text>
</comment>
<feature type="non-terminal residue" evidence="1">
    <location>
        <position position="39"/>
    </location>
</feature>